<evidence type="ECO:0000313" key="1">
    <source>
        <dbReference type="EMBL" id="QJW90832.1"/>
    </source>
</evidence>
<gene>
    <name evidence="1" type="ORF">HNV11_16330</name>
</gene>
<dbReference type="RefSeq" id="WP_171740677.1">
    <property type="nucleotide sequence ID" value="NZ_CP053435.1"/>
</dbReference>
<sequence length="81" mass="8952">MQAKGLGAIQPRSFIPRTTDSKHSGPFCANLLLEMDFPTAPDRVLVGDITYIPLAGSEWGYLAAWMDLFSRKIKGWWGGPV</sequence>
<accession>A0A6M5YCZ9</accession>
<dbReference type="PANTHER" id="PTHR46889">
    <property type="entry name" value="TRANSPOSASE INSF FOR INSERTION SEQUENCE IS3B-RELATED"/>
    <property type="match status" value="1"/>
</dbReference>
<protein>
    <submittedName>
        <fullName evidence="1">Uncharacterized protein</fullName>
    </submittedName>
</protein>
<name>A0A6M5YCZ9_9BACT</name>
<proteinExistence type="predicted"/>
<dbReference type="Proteomes" id="UP000502756">
    <property type="component" value="Chromosome"/>
</dbReference>
<dbReference type="InterPro" id="IPR012337">
    <property type="entry name" value="RNaseH-like_sf"/>
</dbReference>
<dbReference type="InterPro" id="IPR050900">
    <property type="entry name" value="Transposase_IS3/IS150/IS904"/>
</dbReference>
<reference evidence="1 2" key="1">
    <citation type="submission" date="2020-05" db="EMBL/GenBank/DDBJ databases">
        <title>Genome sequencing of Spirosoma sp. TS118.</title>
        <authorList>
            <person name="Lee J.-H."/>
            <person name="Jeong S."/>
            <person name="Zhao L."/>
            <person name="Jung J.-H."/>
            <person name="Kim M.-K."/>
            <person name="Lim S."/>
        </authorList>
    </citation>
    <scope>NUCLEOTIDE SEQUENCE [LARGE SCALE GENOMIC DNA]</scope>
    <source>
        <strain evidence="1 2">TS118</strain>
    </source>
</reference>
<keyword evidence="2" id="KW-1185">Reference proteome</keyword>
<organism evidence="1 2">
    <name type="scientific">Spirosoma taeanense</name>
    <dbReference type="NCBI Taxonomy" id="2735870"/>
    <lineage>
        <taxon>Bacteria</taxon>
        <taxon>Pseudomonadati</taxon>
        <taxon>Bacteroidota</taxon>
        <taxon>Cytophagia</taxon>
        <taxon>Cytophagales</taxon>
        <taxon>Cytophagaceae</taxon>
        <taxon>Spirosoma</taxon>
    </lineage>
</organism>
<dbReference type="AlphaFoldDB" id="A0A6M5YCZ9"/>
<dbReference type="PANTHER" id="PTHR46889:SF7">
    <property type="entry name" value="TRANSPOSASE FOR INSERTION SEQUENCE ELEMENT IS904"/>
    <property type="match status" value="1"/>
</dbReference>
<evidence type="ECO:0000313" key="2">
    <source>
        <dbReference type="Proteomes" id="UP000502756"/>
    </source>
</evidence>
<dbReference type="SUPFAM" id="SSF53098">
    <property type="entry name" value="Ribonuclease H-like"/>
    <property type="match status" value="1"/>
</dbReference>
<dbReference type="EMBL" id="CP053435">
    <property type="protein sequence ID" value="QJW90832.1"/>
    <property type="molecule type" value="Genomic_DNA"/>
</dbReference>
<dbReference type="KEGG" id="stae:HNV11_16330"/>